<dbReference type="PANTHER" id="PTHR30385:SF4">
    <property type="entry name" value="RNA POLYMERASE SIGMA-E FACTOR"/>
    <property type="match status" value="1"/>
</dbReference>
<dbReference type="PANTHER" id="PTHR30385">
    <property type="entry name" value="SIGMA FACTOR F FLAGELLAR"/>
    <property type="match status" value="1"/>
</dbReference>
<dbReference type="AlphaFoldDB" id="A0A239HUF9"/>
<keyword evidence="3" id="KW-0238">DNA-binding</keyword>
<gene>
    <name evidence="9" type="ORF">SAMN05216252_10995</name>
</gene>
<evidence type="ECO:0000259" key="6">
    <source>
        <dbReference type="Pfam" id="PF04539"/>
    </source>
</evidence>
<dbReference type="NCBIfam" id="TIGR02937">
    <property type="entry name" value="sigma70-ECF"/>
    <property type="match status" value="1"/>
</dbReference>
<dbReference type="Pfam" id="PF04539">
    <property type="entry name" value="Sigma70_r3"/>
    <property type="match status" value="1"/>
</dbReference>
<feature type="compositionally biased region" description="Basic residues" evidence="5">
    <location>
        <begin position="212"/>
        <end position="221"/>
    </location>
</feature>
<dbReference type="GO" id="GO:0003677">
    <property type="term" value="F:DNA binding"/>
    <property type="evidence" value="ECO:0007669"/>
    <property type="project" value="UniProtKB-KW"/>
</dbReference>
<dbReference type="InterPro" id="IPR036388">
    <property type="entry name" value="WH-like_DNA-bd_sf"/>
</dbReference>
<accession>A0A239HUF9</accession>
<dbReference type="Pfam" id="PF04545">
    <property type="entry name" value="Sigma70_r4"/>
    <property type="match status" value="1"/>
</dbReference>
<evidence type="ECO:0000256" key="3">
    <source>
        <dbReference type="ARBA" id="ARBA00023125"/>
    </source>
</evidence>
<keyword evidence="2" id="KW-0731">Sigma factor</keyword>
<evidence type="ECO:0000256" key="2">
    <source>
        <dbReference type="ARBA" id="ARBA00023082"/>
    </source>
</evidence>
<dbReference type="Pfam" id="PF04542">
    <property type="entry name" value="Sigma70_r2"/>
    <property type="match status" value="1"/>
</dbReference>
<dbReference type="GO" id="GO:0006352">
    <property type="term" value="P:DNA-templated transcription initiation"/>
    <property type="evidence" value="ECO:0007669"/>
    <property type="project" value="InterPro"/>
</dbReference>
<sequence>MKAVRRYDPARGSAFESFAVPTIVGEVKRHFRDHMWGVHVPRRVQELRSRVRTVRHELLGTRGRTPTVAEIAAHARMSEKEVLAAMEAIDSFAPASLDSATPGAEGRTFLDTLGSEDPCLDFVVDRVAVAPRLRELPPRERQILYLRFFRDMTQTQIADQLGLSQMHVSRLITRTCRRLREEVEAAERTGDAGPAAGRGGRPPAAAGPPRSPRARPRRHGV</sequence>
<evidence type="ECO:0000256" key="1">
    <source>
        <dbReference type="ARBA" id="ARBA00023015"/>
    </source>
</evidence>
<evidence type="ECO:0000256" key="4">
    <source>
        <dbReference type="ARBA" id="ARBA00023163"/>
    </source>
</evidence>
<dbReference type="Gene3D" id="1.20.120.1810">
    <property type="match status" value="1"/>
</dbReference>
<dbReference type="InterPro" id="IPR013324">
    <property type="entry name" value="RNA_pol_sigma_r3/r4-like"/>
</dbReference>
<protein>
    <submittedName>
        <fullName evidence="9">RNA polymerase sigma-B factor</fullName>
    </submittedName>
</protein>
<keyword evidence="10" id="KW-1185">Reference proteome</keyword>
<dbReference type="InterPro" id="IPR007624">
    <property type="entry name" value="RNA_pol_sigma70_r3"/>
</dbReference>
<evidence type="ECO:0000313" key="10">
    <source>
        <dbReference type="Proteomes" id="UP000198280"/>
    </source>
</evidence>
<feature type="domain" description="RNA polymerase sigma-70 region 4" evidence="8">
    <location>
        <begin position="133"/>
        <end position="181"/>
    </location>
</feature>
<evidence type="ECO:0000313" key="9">
    <source>
        <dbReference type="EMBL" id="SNS84748.1"/>
    </source>
</evidence>
<keyword evidence="4" id="KW-0804">Transcription</keyword>
<evidence type="ECO:0000256" key="5">
    <source>
        <dbReference type="SAM" id="MobiDB-lite"/>
    </source>
</evidence>
<organism evidence="9 10">
    <name type="scientific">Actinacidiphila glaucinigra</name>
    <dbReference type="NCBI Taxonomy" id="235986"/>
    <lineage>
        <taxon>Bacteria</taxon>
        <taxon>Bacillati</taxon>
        <taxon>Actinomycetota</taxon>
        <taxon>Actinomycetes</taxon>
        <taxon>Kitasatosporales</taxon>
        <taxon>Streptomycetaceae</taxon>
        <taxon>Actinacidiphila</taxon>
    </lineage>
</organism>
<dbReference type="SUPFAM" id="SSF88946">
    <property type="entry name" value="Sigma2 domain of RNA polymerase sigma factors"/>
    <property type="match status" value="1"/>
</dbReference>
<name>A0A239HUF9_9ACTN</name>
<dbReference type="InterPro" id="IPR014284">
    <property type="entry name" value="RNA_pol_sigma-70_dom"/>
</dbReference>
<feature type="domain" description="RNA polymerase sigma-70 region 2" evidence="7">
    <location>
        <begin position="1"/>
        <end position="36"/>
    </location>
</feature>
<dbReference type="CDD" id="cd06171">
    <property type="entry name" value="Sigma70_r4"/>
    <property type="match status" value="1"/>
</dbReference>
<dbReference type="InterPro" id="IPR013325">
    <property type="entry name" value="RNA_pol_sigma_r2"/>
</dbReference>
<dbReference type="Gene3D" id="1.10.10.10">
    <property type="entry name" value="Winged helix-like DNA-binding domain superfamily/Winged helix DNA-binding domain"/>
    <property type="match status" value="2"/>
</dbReference>
<dbReference type="EMBL" id="FZOF01000009">
    <property type="protein sequence ID" value="SNS84748.1"/>
    <property type="molecule type" value="Genomic_DNA"/>
</dbReference>
<dbReference type="GO" id="GO:0016987">
    <property type="term" value="F:sigma factor activity"/>
    <property type="evidence" value="ECO:0007669"/>
    <property type="project" value="UniProtKB-KW"/>
</dbReference>
<proteinExistence type="predicted"/>
<feature type="domain" description="RNA polymerase sigma-70 region 3" evidence="6">
    <location>
        <begin position="46"/>
        <end position="98"/>
    </location>
</feature>
<keyword evidence="1" id="KW-0805">Transcription regulation</keyword>
<feature type="region of interest" description="Disordered" evidence="5">
    <location>
        <begin position="183"/>
        <end position="221"/>
    </location>
</feature>
<dbReference type="InterPro" id="IPR007627">
    <property type="entry name" value="RNA_pol_sigma70_r2"/>
</dbReference>
<feature type="compositionally biased region" description="Low complexity" evidence="5">
    <location>
        <begin position="191"/>
        <end position="204"/>
    </location>
</feature>
<reference evidence="9 10" key="1">
    <citation type="submission" date="2017-06" db="EMBL/GenBank/DDBJ databases">
        <authorList>
            <person name="Kim H.J."/>
            <person name="Triplett B.A."/>
        </authorList>
    </citation>
    <scope>NUCLEOTIDE SEQUENCE [LARGE SCALE GENOMIC DNA]</scope>
    <source>
        <strain evidence="9 10">CGMCC 4.1858</strain>
    </source>
</reference>
<dbReference type="Proteomes" id="UP000198280">
    <property type="component" value="Unassembled WGS sequence"/>
</dbReference>
<dbReference type="SUPFAM" id="SSF88659">
    <property type="entry name" value="Sigma3 and sigma4 domains of RNA polymerase sigma factors"/>
    <property type="match status" value="2"/>
</dbReference>
<evidence type="ECO:0000259" key="7">
    <source>
        <dbReference type="Pfam" id="PF04542"/>
    </source>
</evidence>
<dbReference type="InterPro" id="IPR007630">
    <property type="entry name" value="RNA_pol_sigma70_r4"/>
</dbReference>
<evidence type="ECO:0000259" key="8">
    <source>
        <dbReference type="Pfam" id="PF04545"/>
    </source>
</evidence>